<feature type="transmembrane region" description="Helical" evidence="5">
    <location>
        <begin position="63"/>
        <end position="81"/>
    </location>
</feature>
<evidence type="ECO:0000313" key="6">
    <source>
        <dbReference type="EMBL" id="MBB6326639.1"/>
    </source>
</evidence>
<keyword evidence="2 5" id="KW-0812">Transmembrane</keyword>
<comment type="subcellular location">
    <subcellularLocation>
        <location evidence="1">Membrane</location>
        <topology evidence="1">Multi-pass membrane protein</topology>
    </subcellularLocation>
</comment>
<keyword evidence="3 5" id="KW-1133">Transmembrane helix</keyword>
<dbReference type="GO" id="GO:0016829">
    <property type="term" value="F:lyase activity"/>
    <property type="evidence" value="ECO:0007669"/>
    <property type="project" value="InterPro"/>
</dbReference>
<sequence>MTTSSLFIALCGVGWIVAYVEALRIGLKDKTYAIPFLTLALNFTWEIYYTIQGYHEFGYHVSTYVNFIWVLIDIGILYTYFKYGRKEVKANDLVFYGQALLFILSCFFIHHFTFQELGIVKGALYSGFSINFVMSFLFVRMFYRRGGPTGQSLIIAISKCFGTFSSTVLIGMIGSKTAGGVNNYILYLGLMIFVVDLFYIYLLAKAKKPNSEKSISA</sequence>
<accession>A0A841MMF9</accession>
<evidence type="ECO:0008006" key="8">
    <source>
        <dbReference type="Google" id="ProtNLM"/>
    </source>
</evidence>
<dbReference type="Pfam" id="PF25129">
    <property type="entry name" value="Pyr4-TMTC"/>
    <property type="match status" value="1"/>
</dbReference>
<feature type="transmembrane region" description="Helical" evidence="5">
    <location>
        <begin position="93"/>
        <end position="112"/>
    </location>
</feature>
<organism evidence="6 7">
    <name type="scientific">Algoriphagus iocasae</name>
    <dbReference type="NCBI Taxonomy" id="1836499"/>
    <lineage>
        <taxon>Bacteria</taxon>
        <taxon>Pseudomonadati</taxon>
        <taxon>Bacteroidota</taxon>
        <taxon>Cytophagia</taxon>
        <taxon>Cytophagales</taxon>
        <taxon>Cyclobacteriaceae</taxon>
        <taxon>Algoriphagus</taxon>
    </lineage>
</organism>
<evidence type="ECO:0000256" key="1">
    <source>
        <dbReference type="ARBA" id="ARBA00004141"/>
    </source>
</evidence>
<feature type="transmembrane region" description="Helical" evidence="5">
    <location>
        <begin position="124"/>
        <end position="143"/>
    </location>
</feature>
<dbReference type="PANTHER" id="PTHR42038">
    <property type="match status" value="1"/>
</dbReference>
<dbReference type="PANTHER" id="PTHR42038:SF2">
    <property type="entry name" value="TERPENE CYCLASE AUSL"/>
    <property type="match status" value="1"/>
</dbReference>
<evidence type="ECO:0000256" key="5">
    <source>
        <dbReference type="SAM" id="Phobius"/>
    </source>
</evidence>
<dbReference type="GO" id="GO:0016020">
    <property type="term" value="C:membrane"/>
    <property type="evidence" value="ECO:0007669"/>
    <property type="project" value="UniProtKB-SubCell"/>
</dbReference>
<dbReference type="InterPro" id="IPR039020">
    <property type="entry name" value="PaxB-like"/>
</dbReference>
<evidence type="ECO:0000313" key="7">
    <source>
        <dbReference type="Proteomes" id="UP000588604"/>
    </source>
</evidence>
<gene>
    <name evidence="6" type="ORF">FHS59_002267</name>
</gene>
<keyword evidence="4 5" id="KW-0472">Membrane</keyword>
<name>A0A841MMF9_9BACT</name>
<feature type="transmembrane region" description="Helical" evidence="5">
    <location>
        <begin position="32"/>
        <end position="51"/>
    </location>
</feature>
<dbReference type="Proteomes" id="UP000588604">
    <property type="component" value="Unassembled WGS sequence"/>
</dbReference>
<evidence type="ECO:0000256" key="4">
    <source>
        <dbReference type="ARBA" id="ARBA00023136"/>
    </source>
</evidence>
<evidence type="ECO:0000256" key="2">
    <source>
        <dbReference type="ARBA" id="ARBA00022692"/>
    </source>
</evidence>
<feature type="transmembrane region" description="Helical" evidence="5">
    <location>
        <begin position="185"/>
        <end position="204"/>
    </location>
</feature>
<dbReference type="AlphaFoldDB" id="A0A841MMF9"/>
<dbReference type="RefSeq" id="WP_184495231.1">
    <property type="nucleotide sequence ID" value="NZ_JACIJO010000002.1"/>
</dbReference>
<reference evidence="6 7" key="1">
    <citation type="submission" date="2020-08" db="EMBL/GenBank/DDBJ databases">
        <title>Genomic Encyclopedia of Type Strains, Phase IV (KMG-IV): sequencing the most valuable type-strain genomes for metagenomic binning, comparative biology and taxonomic classification.</title>
        <authorList>
            <person name="Goeker M."/>
        </authorList>
    </citation>
    <scope>NUCLEOTIDE SEQUENCE [LARGE SCALE GENOMIC DNA]</scope>
    <source>
        <strain evidence="6 7">DSM 102044</strain>
    </source>
</reference>
<keyword evidence="7" id="KW-1185">Reference proteome</keyword>
<evidence type="ECO:0000256" key="3">
    <source>
        <dbReference type="ARBA" id="ARBA00022989"/>
    </source>
</evidence>
<protein>
    <recommendedName>
        <fullName evidence="8">PQ-loop repeat-containing protein</fullName>
    </recommendedName>
</protein>
<dbReference type="EMBL" id="JACIJO010000002">
    <property type="protein sequence ID" value="MBB6326639.1"/>
    <property type="molecule type" value="Genomic_DNA"/>
</dbReference>
<feature type="transmembrane region" description="Helical" evidence="5">
    <location>
        <begin position="152"/>
        <end position="173"/>
    </location>
</feature>
<proteinExistence type="predicted"/>
<comment type="caution">
    <text evidence="6">The sequence shown here is derived from an EMBL/GenBank/DDBJ whole genome shotgun (WGS) entry which is preliminary data.</text>
</comment>
<feature type="transmembrane region" description="Helical" evidence="5">
    <location>
        <begin position="6"/>
        <end position="25"/>
    </location>
</feature>